<evidence type="ECO:0000256" key="6">
    <source>
        <dbReference type="ARBA" id="ARBA00023242"/>
    </source>
</evidence>
<keyword evidence="5" id="KW-0694">RNA-binding</keyword>
<organism evidence="11 12">
    <name type="scientific">Durusdinium trenchii</name>
    <dbReference type="NCBI Taxonomy" id="1381693"/>
    <lineage>
        <taxon>Eukaryota</taxon>
        <taxon>Sar</taxon>
        <taxon>Alveolata</taxon>
        <taxon>Dinophyceae</taxon>
        <taxon>Suessiales</taxon>
        <taxon>Symbiodiniaceae</taxon>
        <taxon>Durusdinium</taxon>
    </lineage>
</organism>
<dbReference type="Proteomes" id="UP001642484">
    <property type="component" value="Unassembled WGS sequence"/>
</dbReference>
<evidence type="ECO:0000256" key="3">
    <source>
        <dbReference type="ARBA" id="ARBA00022517"/>
    </source>
</evidence>
<evidence type="ECO:0000259" key="10">
    <source>
        <dbReference type="SMART" id="SM00322"/>
    </source>
</evidence>
<dbReference type="InterPro" id="IPR024166">
    <property type="entry name" value="rRNA_assembly_KRR1"/>
</dbReference>
<feature type="region of interest" description="Disordered" evidence="9">
    <location>
        <begin position="325"/>
        <end position="359"/>
    </location>
</feature>
<evidence type="ECO:0000256" key="1">
    <source>
        <dbReference type="ARBA" id="ARBA00004604"/>
    </source>
</evidence>
<keyword evidence="4" id="KW-0698">rRNA processing</keyword>
<feature type="compositionally biased region" description="Basic and acidic residues" evidence="9">
    <location>
        <begin position="408"/>
        <end position="418"/>
    </location>
</feature>
<evidence type="ECO:0000256" key="8">
    <source>
        <dbReference type="ARBA" id="ARBA00032993"/>
    </source>
</evidence>
<keyword evidence="3" id="KW-0690">Ribosome biogenesis</keyword>
<dbReference type="EMBL" id="CAXAMN010021673">
    <property type="protein sequence ID" value="CAK9062118.1"/>
    <property type="molecule type" value="Genomic_DNA"/>
</dbReference>
<evidence type="ECO:0000313" key="12">
    <source>
        <dbReference type="Proteomes" id="UP001642484"/>
    </source>
</evidence>
<dbReference type="InterPro" id="IPR048548">
    <property type="entry name" value="KRR1-like_KH2"/>
</dbReference>
<evidence type="ECO:0000256" key="2">
    <source>
        <dbReference type="ARBA" id="ARBA00009344"/>
    </source>
</evidence>
<dbReference type="PANTHER" id="PTHR12581">
    <property type="entry name" value="HIV-1 REV BINDING PROTEIN 2, 3"/>
    <property type="match status" value="1"/>
</dbReference>
<name>A0ABP0NFB9_9DINO</name>
<feature type="compositionally biased region" description="Basic residues" evidence="9">
    <location>
        <begin position="325"/>
        <end position="340"/>
    </location>
</feature>
<dbReference type="SMART" id="SM00322">
    <property type="entry name" value="KH"/>
    <property type="match status" value="1"/>
</dbReference>
<evidence type="ECO:0000313" key="11">
    <source>
        <dbReference type="EMBL" id="CAK9062118.1"/>
    </source>
</evidence>
<reference evidence="11 12" key="1">
    <citation type="submission" date="2024-02" db="EMBL/GenBank/DDBJ databases">
        <authorList>
            <person name="Chen Y."/>
            <person name="Shah S."/>
            <person name="Dougan E. K."/>
            <person name="Thang M."/>
            <person name="Chan C."/>
        </authorList>
    </citation>
    <scope>NUCLEOTIDE SEQUENCE [LARGE SCALE GENOMIC DNA]</scope>
</reference>
<comment type="caution">
    <text evidence="11">The sequence shown here is derived from an EMBL/GenBank/DDBJ whole genome shotgun (WGS) entry which is preliminary data.</text>
</comment>
<feature type="compositionally biased region" description="Basic and acidic residues" evidence="9">
    <location>
        <begin position="374"/>
        <end position="397"/>
    </location>
</feature>
<keyword evidence="12" id="KW-1185">Reference proteome</keyword>
<feature type="domain" description="K Homology" evidence="10">
    <location>
        <begin position="216"/>
        <end position="286"/>
    </location>
</feature>
<dbReference type="InterPro" id="IPR048549">
    <property type="entry name" value="KRR1-like_KH2_euk"/>
</dbReference>
<dbReference type="Gene3D" id="3.30.1370.10">
    <property type="entry name" value="K Homology domain, type 1"/>
    <property type="match status" value="2"/>
</dbReference>
<dbReference type="Pfam" id="PF21800">
    <property type="entry name" value="KH_KRR1_2nd"/>
    <property type="match status" value="1"/>
</dbReference>
<dbReference type="InterPro" id="IPR048550">
    <property type="entry name" value="KRR1-like_KH1_euk"/>
</dbReference>
<comment type="similarity">
    <text evidence="2">Belongs to the KRR1 family.</text>
</comment>
<comment type="subcellular location">
    <subcellularLocation>
        <location evidence="1">Nucleus</location>
        <location evidence="1">Nucleolus</location>
    </subcellularLocation>
</comment>
<dbReference type="InterPro" id="IPR004087">
    <property type="entry name" value="KH_dom"/>
</dbReference>
<proteinExistence type="inferred from homology"/>
<dbReference type="CDD" id="cd22394">
    <property type="entry name" value="KH-I_KRR1_rpt2"/>
    <property type="match status" value="1"/>
</dbReference>
<feature type="region of interest" description="Disordered" evidence="9">
    <location>
        <begin position="68"/>
        <end position="104"/>
    </location>
</feature>
<dbReference type="InterPro" id="IPR041174">
    <property type="entry name" value="KRR1-like_KH1"/>
</dbReference>
<protein>
    <recommendedName>
        <fullName evidence="8">KRR-R motif-containing protein 1</fullName>
    </recommendedName>
</protein>
<evidence type="ECO:0000256" key="4">
    <source>
        <dbReference type="ARBA" id="ARBA00022552"/>
    </source>
</evidence>
<evidence type="ECO:0000256" key="7">
    <source>
        <dbReference type="ARBA" id="ARBA00023274"/>
    </source>
</evidence>
<feature type="compositionally biased region" description="Basic and acidic residues" evidence="9">
    <location>
        <begin position="82"/>
        <end position="104"/>
    </location>
</feature>
<dbReference type="CDD" id="cd22393">
    <property type="entry name" value="KH-I_KRR1_rpt1"/>
    <property type="match status" value="1"/>
</dbReference>
<keyword evidence="6" id="KW-0539">Nucleus</keyword>
<dbReference type="SUPFAM" id="SSF54791">
    <property type="entry name" value="Eukaryotic type KH-domain (KH-domain type I)"/>
    <property type="match status" value="1"/>
</dbReference>
<evidence type="ECO:0000256" key="5">
    <source>
        <dbReference type="ARBA" id="ARBA00022884"/>
    </source>
</evidence>
<evidence type="ECO:0000256" key="9">
    <source>
        <dbReference type="SAM" id="MobiDB-lite"/>
    </source>
</evidence>
<keyword evidence="7" id="KW-0687">Ribonucleoprotein</keyword>
<dbReference type="InterPro" id="IPR036612">
    <property type="entry name" value="KH_dom_type_1_sf"/>
</dbReference>
<gene>
    <name evidence="11" type="ORF">CCMP2556_LOCUS30555</name>
</gene>
<dbReference type="Pfam" id="PF17903">
    <property type="entry name" value="KH_KRR1_1st"/>
    <property type="match status" value="1"/>
</dbReference>
<feature type="region of interest" description="Disordered" evidence="9">
    <location>
        <begin position="374"/>
        <end position="440"/>
    </location>
</feature>
<dbReference type="PANTHER" id="PTHR12581:SF0">
    <property type="entry name" value="KRR1 SMALL SUBUNIT PROCESSOME COMPONENT HOMOLOG"/>
    <property type="match status" value="1"/>
</dbReference>
<accession>A0ABP0NFB9</accession>
<sequence length="440" mass="50447">MASAMRRTKLMAGRERAYLASHPCLCPACCTFAGPAARIAGRPFISPCAGCWDQCARDECDRGAAARRKKREAKSGQPATSEVHESAKEPSSDGAKKKYRKEKPWDHEGIDHWKPVSMSKEDVPSTGVLMEESSFATLFPQYREQYLKQVWPDVKSLLAEHELVGELNLIEGSMTVRTTKKTWDPYIIVKARDMIKLLARSVPLPQAKKVLDDEVYCDIMKIGGLVRSKERFVKRRQRLVGPNGSTLKAIELLTQCFVLVQGQTVSIMGSIKGIKQVRRIVEDCFHNIHPIYHIKELMIRRELEKDPELKNENWERFLPHFKNRNVQRKKLKTKKAKKKTKDVFPPQPAPRKEDLQMESGEFFLNEKERQLRQRIAKREAQQAKSAEKRRERAKEYEPPVPKAKKPKKASEESAKEIAQRLARKAQVNSSKKRPASDLLL</sequence>